<reference evidence="1" key="1">
    <citation type="submission" date="2022-08" db="UniProtKB">
        <authorList>
            <consortium name="EnsemblMetazoa"/>
        </authorList>
    </citation>
    <scope>IDENTIFICATION</scope>
    <source>
        <strain evidence="1">Israel</strain>
    </source>
</reference>
<dbReference type="EMBL" id="AJVK01020499">
    <property type="status" value="NOT_ANNOTATED_CDS"/>
    <property type="molecule type" value="Genomic_DNA"/>
</dbReference>
<sequence length="281" mass="31281">MLIVEDLNRAKIPASIHERDAAYKTAAAPSRSEQLVETIEALRVLKANIPMLLFEENQSQVPIGSSTMTSNANHEDHDEVDFVVRSSYGSGEKKSPDLISHSNGLPHLIKEITAKEIREKQKKKAQNEKNSIKSPLERLPIFKNHLRKGTEIAQKESVRPKLNKNGTSIAARLLGNTYNTATSTTKKRSSLKRSQPVSRTTNTERFHKCVDIGGFQEDHLQTIAGHADRDISARALRSLTKGLGKLLRRRTDSVNISTPDPEYKVSYLGNVLTGWAKAHMA</sequence>
<protein>
    <submittedName>
        <fullName evidence="1">Uncharacterized protein</fullName>
    </submittedName>
</protein>
<name>A0A1B0CYY9_PHLPP</name>
<dbReference type="VEuPathDB" id="VectorBase:PPAPM1_008282"/>
<dbReference type="VEuPathDB" id="VectorBase:PPAI000311"/>
<accession>A0A1B0CYY9</accession>
<evidence type="ECO:0000313" key="2">
    <source>
        <dbReference type="Proteomes" id="UP000092462"/>
    </source>
</evidence>
<organism evidence="1 2">
    <name type="scientific">Phlebotomus papatasi</name>
    <name type="common">Sandfly</name>
    <dbReference type="NCBI Taxonomy" id="29031"/>
    <lineage>
        <taxon>Eukaryota</taxon>
        <taxon>Metazoa</taxon>
        <taxon>Ecdysozoa</taxon>
        <taxon>Arthropoda</taxon>
        <taxon>Hexapoda</taxon>
        <taxon>Insecta</taxon>
        <taxon>Pterygota</taxon>
        <taxon>Neoptera</taxon>
        <taxon>Endopterygota</taxon>
        <taxon>Diptera</taxon>
        <taxon>Nematocera</taxon>
        <taxon>Psychodoidea</taxon>
        <taxon>Psychodidae</taxon>
        <taxon>Phlebotomus</taxon>
        <taxon>Phlebotomus</taxon>
    </lineage>
</organism>
<dbReference type="Proteomes" id="UP000092462">
    <property type="component" value="Unassembled WGS sequence"/>
</dbReference>
<proteinExistence type="predicted"/>
<keyword evidence="2" id="KW-1185">Reference proteome</keyword>
<evidence type="ECO:0000313" key="1">
    <source>
        <dbReference type="EnsemblMetazoa" id="PPAI000311-PA"/>
    </source>
</evidence>
<dbReference type="EnsemblMetazoa" id="PPAI000311-RA">
    <property type="protein sequence ID" value="PPAI000311-PA"/>
    <property type="gene ID" value="PPAI000311"/>
</dbReference>
<dbReference type="AlphaFoldDB" id="A0A1B0CYY9"/>